<gene>
    <name evidence="3" type="ORF">PIGHUM_03218</name>
</gene>
<keyword evidence="3" id="KW-0436">Ligase</keyword>
<dbReference type="NCBIfam" id="TIGR02258">
    <property type="entry name" value="2_5_ligase"/>
    <property type="match status" value="1"/>
</dbReference>
<dbReference type="Proteomes" id="UP000277294">
    <property type="component" value="Unassembled WGS sequence"/>
</dbReference>
<feature type="active site" description="Proton donor" evidence="2">
    <location>
        <position position="43"/>
    </location>
</feature>
<proteinExistence type="inferred from homology"/>
<keyword evidence="4" id="KW-1185">Reference proteome</keyword>
<dbReference type="Gene3D" id="3.90.1140.10">
    <property type="entry name" value="Cyclic phosphodiesterase"/>
    <property type="match status" value="1"/>
</dbReference>
<dbReference type="GO" id="GO:0008664">
    <property type="term" value="F:RNA 2',3'-cyclic 3'-phosphodiesterase activity"/>
    <property type="evidence" value="ECO:0007669"/>
    <property type="project" value="UniProtKB-EC"/>
</dbReference>
<feature type="short sequence motif" description="HXTX 1" evidence="2">
    <location>
        <begin position="43"/>
        <end position="46"/>
    </location>
</feature>
<evidence type="ECO:0000256" key="1">
    <source>
        <dbReference type="ARBA" id="ARBA00022801"/>
    </source>
</evidence>
<comment type="function">
    <text evidence="2">Hydrolyzes RNA 2',3'-cyclic phosphodiester to an RNA 2'-phosphomonoester.</text>
</comment>
<dbReference type="GO" id="GO:0016874">
    <property type="term" value="F:ligase activity"/>
    <property type="evidence" value="ECO:0007669"/>
    <property type="project" value="UniProtKB-KW"/>
</dbReference>
<organism evidence="3 4">
    <name type="scientific">Pigmentiphaga humi</name>
    <dbReference type="NCBI Taxonomy" id="2478468"/>
    <lineage>
        <taxon>Bacteria</taxon>
        <taxon>Pseudomonadati</taxon>
        <taxon>Pseudomonadota</taxon>
        <taxon>Betaproteobacteria</taxon>
        <taxon>Burkholderiales</taxon>
        <taxon>Alcaligenaceae</taxon>
        <taxon>Pigmentiphaga</taxon>
    </lineage>
</organism>
<comment type="catalytic activity">
    <reaction evidence="2">
        <text>a 3'-end 2',3'-cyclophospho-ribonucleotide-RNA + H2O = a 3'-end 2'-phospho-ribonucleotide-RNA + H(+)</text>
        <dbReference type="Rhea" id="RHEA:11828"/>
        <dbReference type="Rhea" id="RHEA-COMP:10464"/>
        <dbReference type="Rhea" id="RHEA-COMP:17353"/>
        <dbReference type="ChEBI" id="CHEBI:15377"/>
        <dbReference type="ChEBI" id="CHEBI:15378"/>
        <dbReference type="ChEBI" id="CHEBI:83064"/>
        <dbReference type="ChEBI" id="CHEBI:173113"/>
        <dbReference type="EC" id="3.1.4.58"/>
    </reaction>
</comment>
<dbReference type="PANTHER" id="PTHR35561">
    <property type="entry name" value="RNA 2',3'-CYCLIC PHOSPHODIESTERASE"/>
    <property type="match status" value="1"/>
</dbReference>
<evidence type="ECO:0000313" key="3">
    <source>
        <dbReference type="EMBL" id="VCU71137.1"/>
    </source>
</evidence>
<evidence type="ECO:0000256" key="2">
    <source>
        <dbReference type="HAMAP-Rule" id="MF_01940"/>
    </source>
</evidence>
<protein>
    <recommendedName>
        <fullName evidence="2">RNA 2',3'-cyclic phosphodiesterase</fullName>
        <shortName evidence="2">RNA 2',3'-CPDase</shortName>
        <ecNumber evidence="2">3.1.4.58</ecNumber>
    </recommendedName>
</protein>
<dbReference type="SUPFAM" id="SSF55144">
    <property type="entry name" value="LigT-like"/>
    <property type="match status" value="1"/>
</dbReference>
<dbReference type="InterPro" id="IPR004175">
    <property type="entry name" value="RNA_CPDase"/>
</dbReference>
<reference evidence="3 4" key="1">
    <citation type="submission" date="2018-10" db="EMBL/GenBank/DDBJ databases">
        <authorList>
            <person name="Criscuolo A."/>
        </authorList>
    </citation>
    <scope>NUCLEOTIDE SEQUENCE [LARGE SCALE GENOMIC DNA]</scope>
    <source>
        <strain evidence="3">DnA1</strain>
    </source>
</reference>
<dbReference type="Pfam" id="PF13563">
    <property type="entry name" value="2_5_RNA_ligase2"/>
    <property type="match status" value="1"/>
</dbReference>
<keyword evidence="1 2" id="KW-0378">Hydrolase</keyword>
<dbReference type="PANTHER" id="PTHR35561:SF1">
    <property type="entry name" value="RNA 2',3'-CYCLIC PHOSPHODIESTERASE"/>
    <property type="match status" value="1"/>
</dbReference>
<feature type="active site" description="Proton acceptor" evidence="2">
    <location>
        <position position="127"/>
    </location>
</feature>
<dbReference type="GO" id="GO:0004113">
    <property type="term" value="F:2',3'-cyclic-nucleotide 3'-phosphodiesterase activity"/>
    <property type="evidence" value="ECO:0007669"/>
    <property type="project" value="InterPro"/>
</dbReference>
<dbReference type="AlphaFoldDB" id="A0A3P4B4A9"/>
<evidence type="ECO:0000313" key="4">
    <source>
        <dbReference type="Proteomes" id="UP000277294"/>
    </source>
</evidence>
<name>A0A3P4B4A9_9BURK</name>
<dbReference type="HAMAP" id="MF_01940">
    <property type="entry name" value="RNA_CPDase"/>
    <property type="match status" value="1"/>
</dbReference>
<feature type="short sequence motif" description="HXTX 2" evidence="2">
    <location>
        <begin position="127"/>
        <end position="130"/>
    </location>
</feature>
<dbReference type="EC" id="3.1.4.58" evidence="2"/>
<comment type="similarity">
    <text evidence="2">Belongs to the 2H phosphoesterase superfamily. ThpR family.</text>
</comment>
<dbReference type="EMBL" id="UWPJ01000024">
    <property type="protein sequence ID" value="VCU71137.1"/>
    <property type="molecule type" value="Genomic_DNA"/>
</dbReference>
<dbReference type="InterPro" id="IPR009097">
    <property type="entry name" value="Cyclic_Pdiesterase"/>
</dbReference>
<dbReference type="OrthoDB" id="7061261at2"/>
<sequence>MPAAPLCHPRSFIALAPDAASRARLAEAGTALPPARLLAADLHLTIAFLGALEARQAAALQAALQPLARAIPDLEAAGLTLWPHAARARVAVATFGLPDALRQMVAQTQAVLRAMDLPVEDRPYRPHVTLARFGAGKPAPRALPEIALPPMRFETLGLYCSAGPGAGTRYRALFRLPLA</sequence>
<dbReference type="RefSeq" id="WP_160142312.1">
    <property type="nucleotide sequence ID" value="NZ_UWPJ01000024.1"/>
</dbReference>
<accession>A0A3P4B4A9</accession>